<dbReference type="OrthoDB" id="9814826at2"/>
<dbReference type="Pfam" id="PF03551">
    <property type="entry name" value="PadR"/>
    <property type="match status" value="1"/>
</dbReference>
<keyword evidence="4" id="KW-1185">Reference proteome</keyword>
<reference evidence="3 4" key="1">
    <citation type="submission" date="2018-07" db="EMBL/GenBank/DDBJ databases">
        <title>Dyella solisilvae sp. nov., isolated from the pine and broad-leaved mixed forest soil.</title>
        <authorList>
            <person name="Gao Z."/>
            <person name="Qiu L."/>
        </authorList>
    </citation>
    <scope>NUCLEOTIDE SEQUENCE [LARGE SCALE GENOMIC DNA]</scope>
    <source>
        <strain evidence="3 4">DHG54</strain>
    </source>
</reference>
<evidence type="ECO:0000313" key="3">
    <source>
        <dbReference type="EMBL" id="RDI97976.1"/>
    </source>
</evidence>
<dbReference type="RefSeq" id="WP_114825493.1">
    <property type="nucleotide sequence ID" value="NZ_QQSY01000003.1"/>
</dbReference>
<dbReference type="SUPFAM" id="SSF46785">
    <property type="entry name" value="Winged helix' DNA-binding domain"/>
    <property type="match status" value="1"/>
</dbReference>
<organism evidence="3 4">
    <name type="scientific">Dyella solisilvae</name>
    <dbReference type="NCBI Taxonomy" id="1920168"/>
    <lineage>
        <taxon>Bacteria</taxon>
        <taxon>Pseudomonadati</taxon>
        <taxon>Pseudomonadota</taxon>
        <taxon>Gammaproteobacteria</taxon>
        <taxon>Lysobacterales</taxon>
        <taxon>Rhodanobacteraceae</taxon>
        <taxon>Dyella</taxon>
    </lineage>
</organism>
<dbReference type="PANTHER" id="PTHR43252">
    <property type="entry name" value="TRANSCRIPTIONAL REGULATOR YQJI"/>
    <property type="match status" value="1"/>
</dbReference>
<protein>
    <submittedName>
        <fullName evidence="3">PadR family transcriptional regulator</fullName>
    </submittedName>
</protein>
<dbReference type="Gene3D" id="1.10.10.10">
    <property type="entry name" value="Winged helix-like DNA-binding domain superfamily/Winged helix DNA-binding domain"/>
    <property type="match status" value="1"/>
</dbReference>
<comment type="caution">
    <text evidence="3">The sequence shown here is derived from an EMBL/GenBank/DDBJ whole genome shotgun (WGS) entry which is preliminary data.</text>
</comment>
<dbReference type="InterPro" id="IPR005149">
    <property type="entry name" value="Tscrpt_reg_PadR_N"/>
</dbReference>
<feature type="region of interest" description="Disordered" evidence="1">
    <location>
        <begin position="1"/>
        <end position="23"/>
    </location>
</feature>
<proteinExistence type="predicted"/>
<evidence type="ECO:0000259" key="2">
    <source>
        <dbReference type="Pfam" id="PF03551"/>
    </source>
</evidence>
<evidence type="ECO:0000256" key="1">
    <source>
        <dbReference type="SAM" id="MobiDB-lite"/>
    </source>
</evidence>
<dbReference type="AlphaFoldDB" id="A0A370K5P9"/>
<dbReference type="InterPro" id="IPR036390">
    <property type="entry name" value="WH_DNA-bd_sf"/>
</dbReference>
<sequence length="175" mass="19400">MRPLHHSARHTERETPEPRGGSRLLGHGDLKLLLLALIEQQPRHGYELIRLIGEMFHGHYTPSPGAIYPTLTLLEELGQIGVEQAHGNRKRYALTDAGHAFLADNQDAVEAMTLRTRHAARTAAKMAMPPAVRQAMHELKHALMSRGKGWNAAEARRVAALLEHTAHAIAHPPED</sequence>
<dbReference type="Proteomes" id="UP000254711">
    <property type="component" value="Unassembled WGS sequence"/>
</dbReference>
<accession>A0A370K5P9</accession>
<dbReference type="PANTHER" id="PTHR43252:SF7">
    <property type="entry name" value="TRANSCRIPTIONAL REGULATOR YQJI"/>
    <property type="match status" value="1"/>
</dbReference>
<dbReference type="InterPro" id="IPR036388">
    <property type="entry name" value="WH-like_DNA-bd_sf"/>
</dbReference>
<evidence type="ECO:0000313" key="4">
    <source>
        <dbReference type="Proteomes" id="UP000254711"/>
    </source>
</evidence>
<name>A0A370K5P9_9GAMM</name>
<gene>
    <name evidence="3" type="ORF">DVT68_12870</name>
</gene>
<feature type="domain" description="Transcription regulator PadR N-terminal" evidence="2">
    <location>
        <begin position="34"/>
        <end position="103"/>
    </location>
</feature>
<dbReference type="EMBL" id="QQSY01000003">
    <property type="protein sequence ID" value="RDI97976.1"/>
    <property type="molecule type" value="Genomic_DNA"/>
</dbReference>